<name>A0A6L2MB01_TANCI</name>
<feature type="compositionally biased region" description="Low complexity" evidence="1">
    <location>
        <begin position="15"/>
        <end position="28"/>
    </location>
</feature>
<accession>A0A6L2MB01</accession>
<organism evidence="2">
    <name type="scientific">Tanacetum cinerariifolium</name>
    <name type="common">Dalmatian daisy</name>
    <name type="synonym">Chrysanthemum cinerariifolium</name>
    <dbReference type="NCBI Taxonomy" id="118510"/>
    <lineage>
        <taxon>Eukaryota</taxon>
        <taxon>Viridiplantae</taxon>
        <taxon>Streptophyta</taxon>
        <taxon>Embryophyta</taxon>
        <taxon>Tracheophyta</taxon>
        <taxon>Spermatophyta</taxon>
        <taxon>Magnoliopsida</taxon>
        <taxon>eudicotyledons</taxon>
        <taxon>Gunneridae</taxon>
        <taxon>Pentapetalae</taxon>
        <taxon>asterids</taxon>
        <taxon>campanulids</taxon>
        <taxon>Asterales</taxon>
        <taxon>Asteraceae</taxon>
        <taxon>Asteroideae</taxon>
        <taxon>Anthemideae</taxon>
        <taxon>Anthemidinae</taxon>
        <taxon>Tanacetum</taxon>
    </lineage>
</organism>
<proteinExistence type="predicted"/>
<dbReference type="GO" id="GO:0005634">
    <property type="term" value="C:nucleus"/>
    <property type="evidence" value="ECO:0007669"/>
    <property type="project" value="InterPro"/>
</dbReference>
<dbReference type="EMBL" id="BKCJ010006012">
    <property type="protein sequence ID" value="GEU69862.1"/>
    <property type="molecule type" value="Genomic_DNA"/>
</dbReference>
<dbReference type="PANTHER" id="PTHR16047:SF13">
    <property type="entry name" value="E3 UBIQUITIN-PROTEIN LIGASE RFWD3"/>
    <property type="match status" value="1"/>
</dbReference>
<protein>
    <submittedName>
        <fullName evidence="2">E3 ubiquitin-protein ligase RFWD3-like isoform X1</fullName>
    </submittedName>
</protein>
<dbReference type="GO" id="GO:0004842">
    <property type="term" value="F:ubiquitin-protein transferase activity"/>
    <property type="evidence" value="ECO:0007669"/>
    <property type="project" value="InterPro"/>
</dbReference>
<dbReference type="GO" id="GO:0036297">
    <property type="term" value="P:interstrand cross-link repair"/>
    <property type="evidence" value="ECO:0007669"/>
    <property type="project" value="InterPro"/>
</dbReference>
<evidence type="ECO:0000313" key="2">
    <source>
        <dbReference type="EMBL" id="GEU69862.1"/>
    </source>
</evidence>
<dbReference type="SUPFAM" id="SSF57850">
    <property type="entry name" value="RING/U-box"/>
    <property type="match status" value="1"/>
</dbReference>
<dbReference type="GO" id="GO:0016567">
    <property type="term" value="P:protein ubiquitination"/>
    <property type="evidence" value="ECO:0007669"/>
    <property type="project" value="InterPro"/>
</dbReference>
<dbReference type="Gene3D" id="3.30.40.10">
    <property type="entry name" value="Zinc/RING finger domain, C3HC4 (zinc finger)"/>
    <property type="match status" value="1"/>
</dbReference>
<dbReference type="InterPro" id="IPR013083">
    <property type="entry name" value="Znf_RING/FYVE/PHD"/>
</dbReference>
<feature type="region of interest" description="Disordered" evidence="1">
    <location>
        <begin position="1"/>
        <end position="33"/>
    </location>
</feature>
<comment type="caution">
    <text evidence="2">The sequence shown here is derived from an EMBL/GenBank/DDBJ whole genome shotgun (WGS) entry which is preliminary data.</text>
</comment>
<gene>
    <name evidence="2" type="ORF">Tci_041840</name>
</gene>
<sequence length="256" mass="28664">MTSERFSFSLGQIESPTSSPRHSPSTSPQYSPFNFSWEPSPRWTPEAMTGSTPGLLWEIHDDAFLRFLHEYWAEENTMEVDHAEEELIPVERLVATSSIMDGATPQGVEVINNANNGDNTNGINNELNEVRIDGCSCSICYEACTSGGKHRICCLPCGHVYGLSCIHKWLPFHQGSNKDVRILYVTSQPTDDHETSLKNIISRMEALKLRVSTQEQQDDALEKLPTELERCVHALEECVHAIEASLLRVSIGTEFP</sequence>
<evidence type="ECO:0000256" key="1">
    <source>
        <dbReference type="SAM" id="MobiDB-lite"/>
    </source>
</evidence>
<dbReference type="PANTHER" id="PTHR16047">
    <property type="entry name" value="RFWD3 PROTEIN"/>
    <property type="match status" value="1"/>
</dbReference>
<dbReference type="InterPro" id="IPR037381">
    <property type="entry name" value="RFWD3"/>
</dbReference>
<feature type="compositionally biased region" description="Polar residues" evidence="1">
    <location>
        <begin position="1"/>
        <end position="14"/>
    </location>
</feature>
<dbReference type="AlphaFoldDB" id="A0A6L2MB01"/>
<reference evidence="2" key="1">
    <citation type="journal article" date="2019" name="Sci. Rep.">
        <title>Draft genome of Tanacetum cinerariifolium, the natural source of mosquito coil.</title>
        <authorList>
            <person name="Yamashiro T."/>
            <person name="Shiraishi A."/>
            <person name="Satake H."/>
            <person name="Nakayama K."/>
        </authorList>
    </citation>
    <scope>NUCLEOTIDE SEQUENCE</scope>
</reference>